<comment type="caution">
    <text evidence="2">The sequence shown here is derived from an EMBL/GenBank/DDBJ whole genome shotgun (WGS) entry which is preliminary data.</text>
</comment>
<feature type="transmembrane region" description="Helical" evidence="1">
    <location>
        <begin position="27"/>
        <end position="48"/>
    </location>
</feature>
<name>A0A1X0X1G8_STROR</name>
<feature type="transmembrane region" description="Helical" evidence="1">
    <location>
        <begin position="145"/>
        <end position="164"/>
    </location>
</feature>
<accession>A0A1X0X1G8</accession>
<keyword evidence="1" id="KW-1133">Transmembrane helix</keyword>
<feature type="transmembrane region" description="Helical" evidence="1">
    <location>
        <begin position="60"/>
        <end position="81"/>
    </location>
</feature>
<dbReference type="AlphaFoldDB" id="A0A1X0X1G8"/>
<organism evidence="2 3">
    <name type="scientific">Streptococcus oralis subsp. tigurinus</name>
    <dbReference type="NCBI Taxonomy" id="1077464"/>
    <lineage>
        <taxon>Bacteria</taxon>
        <taxon>Bacillati</taxon>
        <taxon>Bacillota</taxon>
        <taxon>Bacilli</taxon>
        <taxon>Lactobacillales</taxon>
        <taxon>Streptococcaceae</taxon>
        <taxon>Streptococcus</taxon>
    </lineage>
</organism>
<proteinExistence type="predicted"/>
<evidence type="ECO:0000256" key="1">
    <source>
        <dbReference type="SAM" id="Phobius"/>
    </source>
</evidence>
<reference evidence="2 3" key="1">
    <citation type="journal article" date="2016" name="PLoS ONE">
        <title>Comparative Genomics Analysis of Streptococcus tigurinus Strains Identifies Genetic Elements Specifically and Uniquely Present in Highly Virulent Strains.</title>
        <authorList>
            <person name="Diene S.M."/>
            <person name="Francois P."/>
            <person name="Zbinden A."/>
            <person name="Entenza J.M."/>
            <person name="Resch G."/>
        </authorList>
    </citation>
    <scope>NUCLEOTIDE SEQUENCE [LARGE SCALE GENOMIC DNA]</scope>
    <source>
        <strain evidence="2 3">859</strain>
    </source>
</reference>
<evidence type="ECO:0000313" key="2">
    <source>
        <dbReference type="EMBL" id="ORJ32877.1"/>
    </source>
</evidence>
<feature type="transmembrane region" description="Helical" evidence="1">
    <location>
        <begin position="93"/>
        <end position="115"/>
    </location>
</feature>
<dbReference type="Proteomes" id="UP000192532">
    <property type="component" value="Unassembled WGS sequence"/>
</dbReference>
<sequence length="166" mass="18358">MANNIYLFLIDYTKSLLLHPIINGLQLGFYIVLWQVIGTPIISFVNDLTKPLKAKLDMKVNYFVLIFGCLTGLFSSVYFLSGLEGENNVYSRAFRLIGIFGSVFLFLIPVTLILGEGIIIPIYSIIMWIVNGIISLLPILAGLAIIMPIVFIGGLFSIVSIVVGRL</sequence>
<dbReference type="EMBL" id="LNVH01000002">
    <property type="protein sequence ID" value="ORJ32877.1"/>
    <property type="molecule type" value="Genomic_DNA"/>
</dbReference>
<keyword evidence="1" id="KW-0812">Transmembrane</keyword>
<evidence type="ECO:0000313" key="3">
    <source>
        <dbReference type="Proteomes" id="UP000192532"/>
    </source>
</evidence>
<gene>
    <name evidence="2" type="ORF">ATE37_01495</name>
</gene>
<protein>
    <submittedName>
        <fullName evidence="2">Uncharacterized protein</fullName>
    </submittedName>
</protein>
<feature type="transmembrane region" description="Helical" evidence="1">
    <location>
        <begin position="122"/>
        <end position="139"/>
    </location>
</feature>
<keyword evidence="1" id="KW-0472">Membrane</keyword>
<dbReference type="RefSeq" id="WP_084867923.1">
    <property type="nucleotide sequence ID" value="NZ_LNVH01000002.1"/>
</dbReference>